<dbReference type="KEGG" id="pbf:CFX0092_A2475"/>
<protein>
    <submittedName>
        <fullName evidence="1">Uncharacterized protein</fullName>
    </submittedName>
</protein>
<gene>
    <name evidence="1" type="ORF">CFX0092_A2475</name>
</gene>
<evidence type="ECO:0000313" key="1">
    <source>
        <dbReference type="EMBL" id="CUS04353.2"/>
    </source>
</evidence>
<reference evidence="1" key="1">
    <citation type="submission" date="2016-01" db="EMBL/GenBank/DDBJ databases">
        <authorList>
            <person name="Mcilroy J.S."/>
            <person name="Karst M S."/>
            <person name="Albertsen M."/>
        </authorList>
    </citation>
    <scope>NUCLEOTIDE SEQUENCE</scope>
    <source>
        <strain evidence="1">Cfx-K</strain>
    </source>
</reference>
<accession>A0A170PHJ8</accession>
<name>A0A170PHJ8_9CHLR</name>
<organism evidence="1 2">
    <name type="scientific">Candidatus Promineifilum breve</name>
    <dbReference type="NCBI Taxonomy" id="1806508"/>
    <lineage>
        <taxon>Bacteria</taxon>
        <taxon>Bacillati</taxon>
        <taxon>Chloroflexota</taxon>
        <taxon>Ardenticatenia</taxon>
        <taxon>Candidatus Promineifilales</taxon>
        <taxon>Candidatus Promineifilaceae</taxon>
        <taxon>Candidatus Promineifilum</taxon>
    </lineage>
</organism>
<proteinExistence type="predicted"/>
<dbReference type="EMBL" id="LN890655">
    <property type="protein sequence ID" value="CUS04353.2"/>
    <property type="molecule type" value="Genomic_DNA"/>
</dbReference>
<evidence type="ECO:0000313" key="2">
    <source>
        <dbReference type="Proteomes" id="UP000215027"/>
    </source>
</evidence>
<sequence length="26" mass="2961">MVMNLVPYPFFPTLFSKLGSEEKAIT</sequence>
<keyword evidence="2" id="KW-1185">Reference proteome</keyword>
<dbReference type="Proteomes" id="UP000215027">
    <property type="component" value="Chromosome I"/>
</dbReference>
<dbReference type="AlphaFoldDB" id="A0A170PHJ8"/>